<dbReference type="PANTHER" id="PTHR10695:SF46">
    <property type="entry name" value="BIFUNCTIONAL COENZYME A SYNTHASE-RELATED"/>
    <property type="match status" value="1"/>
</dbReference>
<dbReference type="Proteomes" id="UP001165160">
    <property type="component" value="Unassembled WGS sequence"/>
</dbReference>
<keyword evidence="3" id="KW-0812">Transmembrane</keyword>
<dbReference type="Pfam" id="PF01121">
    <property type="entry name" value="CoaE"/>
    <property type="match status" value="1"/>
</dbReference>
<evidence type="ECO:0000256" key="2">
    <source>
        <dbReference type="ARBA" id="ARBA00022840"/>
    </source>
</evidence>
<dbReference type="SUPFAM" id="SSF52540">
    <property type="entry name" value="P-loop containing nucleoside triphosphate hydrolases"/>
    <property type="match status" value="1"/>
</dbReference>
<sequence>MLSLFLSLPLSILLQRLRHILPLPSLLKTLLLSVAPAVLLWYLDDNNSRYFITTALILRIAKRPIGVTSNISCGKSTFVSPFKSSPTDSSLTGSTKVIDLDAIAHKILIPPSLHAWNFPYNFINSYGPILSTFGKNGDTNILNNDGTINRTKLGGIIFSDPEKRRKLNKLTHPKIRTIMILEILLSTFLGSVLIIDIPLLFESHLQFMFSSIYVISLEPEEQLKRLKNRNKELKEKECKERIESQMKLTKKISLADHVIDNNGSESDLLNVALKTKKYIIDVERFGMEWVWGFLGLLKSFGYV</sequence>
<dbReference type="PROSITE" id="PS51219">
    <property type="entry name" value="DPCK"/>
    <property type="match status" value="1"/>
</dbReference>
<evidence type="ECO:0000313" key="4">
    <source>
        <dbReference type="EMBL" id="GMI09979.1"/>
    </source>
</evidence>
<dbReference type="GO" id="GO:0004140">
    <property type="term" value="F:dephospho-CoA kinase activity"/>
    <property type="evidence" value="ECO:0007669"/>
    <property type="project" value="InterPro"/>
</dbReference>
<proteinExistence type="inferred from homology"/>
<keyword evidence="3" id="KW-1133">Transmembrane helix</keyword>
<accession>A0A9W7KSI6</accession>
<dbReference type="EMBL" id="BRXX01000408">
    <property type="protein sequence ID" value="GMI09979.1"/>
    <property type="molecule type" value="Genomic_DNA"/>
</dbReference>
<keyword evidence="1" id="KW-0547">Nucleotide-binding</keyword>
<protein>
    <submittedName>
        <fullName evidence="4">Uncharacterized protein</fullName>
    </submittedName>
</protein>
<name>A0A9W7KSI6_9STRA</name>
<organism evidence="4 5">
    <name type="scientific">Triparma verrucosa</name>
    <dbReference type="NCBI Taxonomy" id="1606542"/>
    <lineage>
        <taxon>Eukaryota</taxon>
        <taxon>Sar</taxon>
        <taxon>Stramenopiles</taxon>
        <taxon>Ochrophyta</taxon>
        <taxon>Bolidophyceae</taxon>
        <taxon>Parmales</taxon>
        <taxon>Triparmaceae</taxon>
        <taxon>Triparma</taxon>
    </lineage>
</organism>
<dbReference type="GO" id="GO:0005524">
    <property type="term" value="F:ATP binding"/>
    <property type="evidence" value="ECO:0007669"/>
    <property type="project" value="UniProtKB-KW"/>
</dbReference>
<dbReference type="Gene3D" id="3.40.50.300">
    <property type="entry name" value="P-loop containing nucleotide triphosphate hydrolases"/>
    <property type="match status" value="1"/>
</dbReference>
<comment type="caution">
    <text evidence="4">The sequence shown here is derived from an EMBL/GenBank/DDBJ whole genome shotgun (WGS) entry which is preliminary data.</text>
</comment>
<evidence type="ECO:0000256" key="1">
    <source>
        <dbReference type="ARBA" id="ARBA00022741"/>
    </source>
</evidence>
<dbReference type="HAMAP" id="MF_00376">
    <property type="entry name" value="Dephospho_CoA_kinase"/>
    <property type="match status" value="1"/>
</dbReference>
<reference evidence="5" key="1">
    <citation type="journal article" date="2023" name="Commun. Biol.">
        <title>Genome analysis of Parmales, the sister group of diatoms, reveals the evolutionary specialization of diatoms from phago-mixotrophs to photoautotrophs.</title>
        <authorList>
            <person name="Ban H."/>
            <person name="Sato S."/>
            <person name="Yoshikawa S."/>
            <person name="Yamada K."/>
            <person name="Nakamura Y."/>
            <person name="Ichinomiya M."/>
            <person name="Sato N."/>
            <person name="Blanc-Mathieu R."/>
            <person name="Endo H."/>
            <person name="Kuwata A."/>
            <person name="Ogata H."/>
        </authorList>
    </citation>
    <scope>NUCLEOTIDE SEQUENCE [LARGE SCALE GENOMIC DNA]</scope>
    <source>
        <strain evidence="5">NIES 3699</strain>
    </source>
</reference>
<keyword evidence="3" id="KW-0472">Membrane</keyword>
<dbReference type="InterPro" id="IPR001977">
    <property type="entry name" value="Depp_CoAkinase"/>
</dbReference>
<evidence type="ECO:0000256" key="3">
    <source>
        <dbReference type="SAM" id="Phobius"/>
    </source>
</evidence>
<dbReference type="NCBIfam" id="TIGR00152">
    <property type="entry name" value="dephospho-CoA kinase"/>
    <property type="match status" value="1"/>
</dbReference>
<keyword evidence="5" id="KW-1185">Reference proteome</keyword>
<dbReference type="InterPro" id="IPR027417">
    <property type="entry name" value="P-loop_NTPase"/>
</dbReference>
<evidence type="ECO:0000313" key="5">
    <source>
        <dbReference type="Proteomes" id="UP001165160"/>
    </source>
</evidence>
<dbReference type="CDD" id="cd02022">
    <property type="entry name" value="DPCK"/>
    <property type="match status" value="1"/>
</dbReference>
<feature type="transmembrane region" description="Helical" evidence="3">
    <location>
        <begin position="26"/>
        <end position="43"/>
    </location>
</feature>
<dbReference type="GO" id="GO:0015937">
    <property type="term" value="P:coenzyme A biosynthetic process"/>
    <property type="evidence" value="ECO:0007669"/>
    <property type="project" value="InterPro"/>
</dbReference>
<dbReference type="AlphaFoldDB" id="A0A9W7KSI6"/>
<dbReference type="PANTHER" id="PTHR10695">
    <property type="entry name" value="DEPHOSPHO-COA KINASE-RELATED"/>
    <property type="match status" value="1"/>
</dbReference>
<gene>
    <name evidence="4" type="ORF">TrVE_jg14195</name>
</gene>
<keyword evidence="2" id="KW-0067">ATP-binding</keyword>
<feature type="transmembrane region" description="Helical" evidence="3">
    <location>
        <begin position="178"/>
        <end position="201"/>
    </location>
</feature>